<dbReference type="Pfam" id="PF00069">
    <property type="entry name" value="Pkinase"/>
    <property type="match status" value="1"/>
</dbReference>
<comment type="catalytic activity">
    <reaction evidence="8">
        <text>L-seryl-[protein] + ATP = O-phospho-L-seryl-[protein] + ADP + H(+)</text>
        <dbReference type="Rhea" id="RHEA:17989"/>
        <dbReference type="Rhea" id="RHEA-COMP:9863"/>
        <dbReference type="Rhea" id="RHEA-COMP:11604"/>
        <dbReference type="ChEBI" id="CHEBI:15378"/>
        <dbReference type="ChEBI" id="CHEBI:29999"/>
        <dbReference type="ChEBI" id="CHEBI:30616"/>
        <dbReference type="ChEBI" id="CHEBI:83421"/>
        <dbReference type="ChEBI" id="CHEBI:456216"/>
        <dbReference type="EC" id="2.7.11.1"/>
    </reaction>
</comment>
<reference evidence="12 13" key="1">
    <citation type="submission" date="2024-09" db="EMBL/GenBank/DDBJ databases">
        <title>Rethinking Asexuality: The Enigmatic Case of Functional Sexual Genes in Lepraria (Stereocaulaceae).</title>
        <authorList>
            <person name="Doellman M."/>
            <person name="Sun Y."/>
            <person name="Barcenas-Pena A."/>
            <person name="Lumbsch H.T."/>
            <person name="Grewe F."/>
        </authorList>
    </citation>
    <scope>NUCLEOTIDE SEQUENCE [LARGE SCALE GENOMIC DNA]</scope>
    <source>
        <strain evidence="12 13">Mercado 3170</strain>
    </source>
</reference>
<feature type="domain" description="Protein kinase" evidence="11">
    <location>
        <begin position="203"/>
        <end position="487"/>
    </location>
</feature>
<evidence type="ECO:0000256" key="2">
    <source>
        <dbReference type="ARBA" id="ARBA00022527"/>
    </source>
</evidence>
<dbReference type="PROSITE" id="PS50011">
    <property type="entry name" value="PROTEIN_KINASE_DOM"/>
    <property type="match status" value="1"/>
</dbReference>
<feature type="compositionally biased region" description="Basic and acidic residues" evidence="10">
    <location>
        <begin position="603"/>
        <end position="617"/>
    </location>
</feature>
<evidence type="ECO:0000256" key="8">
    <source>
        <dbReference type="ARBA" id="ARBA00048679"/>
    </source>
</evidence>
<dbReference type="PANTHER" id="PTHR43671:SF98">
    <property type="entry name" value="SERINE_THREONINE-PROTEIN KINASE NEK11"/>
    <property type="match status" value="1"/>
</dbReference>
<dbReference type="PANTHER" id="PTHR43671">
    <property type="entry name" value="SERINE/THREONINE-PROTEIN KINASE NEK"/>
    <property type="match status" value="1"/>
</dbReference>
<feature type="repeat" description="ANK" evidence="9">
    <location>
        <begin position="862"/>
        <end position="894"/>
    </location>
</feature>
<dbReference type="PROSITE" id="PS50297">
    <property type="entry name" value="ANK_REP_REGION"/>
    <property type="match status" value="2"/>
</dbReference>
<feature type="region of interest" description="Disordered" evidence="10">
    <location>
        <begin position="1"/>
        <end position="49"/>
    </location>
</feature>
<dbReference type="Gene3D" id="1.10.510.10">
    <property type="entry name" value="Transferase(Phosphotransferase) domain 1"/>
    <property type="match status" value="1"/>
</dbReference>
<keyword evidence="4" id="KW-0547">Nucleotide-binding</keyword>
<protein>
    <recommendedName>
        <fullName evidence="1">non-specific serine/threonine protein kinase</fullName>
        <ecNumber evidence="1">2.7.11.1</ecNumber>
    </recommendedName>
</protein>
<evidence type="ECO:0000256" key="10">
    <source>
        <dbReference type="SAM" id="MobiDB-lite"/>
    </source>
</evidence>
<evidence type="ECO:0000259" key="11">
    <source>
        <dbReference type="PROSITE" id="PS50011"/>
    </source>
</evidence>
<keyword evidence="2" id="KW-0723">Serine/threonine-protein kinase</keyword>
<evidence type="ECO:0000256" key="4">
    <source>
        <dbReference type="ARBA" id="ARBA00022741"/>
    </source>
</evidence>
<keyword evidence="13" id="KW-1185">Reference proteome</keyword>
<dbReference type="Proteomes" id="UP001590950">
    <property type="component" value="Unassembled WGS sequence"/>
</dbReference>
<dbReference type="InterPro" id="IPR008271">
    <property type="entry name" value="Ser/Thr_kinase_AS"/>
</dbReference>
<keyword evidence="6" id="KW-0067">ATP-binding</keyword>
<feature type="compositionally biased region" description="Polar residues" evidence="10">
    <location>
        <begin position="1"/>
        <end position="11"/>
    </location>
</feature>
<proteinExistence type="predicted"/>
<dbReference type="SMART" id="SM00248">
    <property type="entry name" value="ANK"/>
    <property type="match status" value="6"/>
</dbReference>
<dbReference type="Pfam" id="PF00023">
    <property type="entry name" value="Ank"/>
    <property type="match status" value="1"/>
</dbReference>
<name>A0ABR4AH52_9LECA</name>
<evidence type="ECO:0000256" key="1">
    <source>
        <dbReference type="ARBA" id="ARBA00012513"/>
    </source>
</evidence>
<evidence type="ECO:0000256" key="6">
    <source>
        <dbReference type="ARBA" id="ARBA00022840"/>
    </source>
</evidence>
<evidence type="ECO:0000256" key="7">
    <source>
        <dbReference type="ARBA" id="ARBA00047899"/>
    </source>
</evidence>
<accession>A0ABR4AH52</accession>
<dbReference type="Gene3D" id="1.25.40.20">
    <property type="entry name" value="Ankyrin repeat-containing domain"/>
    <property type="match status" value="1"/>
</dbReference>
<evidence type="ECO:0000256" key="9">
    <source>
        <dbReference type="PROSITE-ProRule" id="PRU00023"/>
    </source>
</evidence>
<feature type="compositionally biased region" description="Basic and acidic residues" evidence="10">
    <location>
        <begin position="643"/>
        <end position="658"/>
    </location>
</feature>
<feature type="repeat" description="ANK" evidence="9">
    <location>
        <begin position="962"/>
        <end position="994"/>
    </location>
</feature>
<evidence type="ECO:0000313" key="13">
    <source>
        <dbReference type="Proteomes" id="UP001590950"/>
    </source>
</evidence>
<evidence type="ECO:0000313" key="12">
    <source>
        <dbReference type="EMBL" id="KAL2044844.1"/>
    </source>
</evidence>
<dbReference type="PRINTS" id="PR01415">
    <property type="entry name" value="ANKYRIN"/>
</dbReference>
<sequence>MAHEVTNNFNQLPEHPDEDGPQRDSAPVSPGILFSESGSPPSFSPMELDDPFECLQSSSSISSVLDRPALPPRSTTLSQGKLSKLADFFTTANGPRTRYSDADIHGISRCLKDLQRHAESEVPRLYAVLRMIGQLQILDAMLEVGISDVWFPFSAAQVPKVLSPSLRAKFLEVQALVLTKGVDLEKNGTTMHAHFGREDTFPFEVRETLGAGSYATVDKLFSPFSRREFARKRFRRSKGESKAEIESFKNELQVLKKINHHHCVELVASYSDFKYFGLIMSPVADCNLASFYNLVPDDPRYLDTLRTFYGCLAKGLQYVHSSEVRHRDIKPENILVKNECIYLADFGIALDWESLGRGTTTEDTGKSWIYCAPEVANYKPRNQSSDIWSLGCVFLEMTTVLKGRTVAIMRQHFQSANDSHKFHECLPAITSWSQNLRNLGKEYDNFLLEWTAGMMQSDSRSRPSADDLCAGIANFTCITNDEVHYFCRDCRADGDDTVSSVGNNSNDDIWSDNRDVGLVSPCTSAPSTDKSTKSLDAKSCLDVYVNPIAHDVSDDSTPAIQIAVREPMGESNGPAAELEQLPTTTSSLTPNTSLPNHPFLRKPSREVVRSRDSHSDLPMRGATPRTMDAESAKQPTAGARASCESRAEQGVEVEEHTQRVSTGKDFPRGTDAALDLRGRLQKPGTGRTLASPNKLAAEMTAALEASRSRRPSPALVPEEGLRHMLTVESSSRPDDRRVSSDMQNLRGWQTIGFRNNLPKLGPLSWTKPSHLLDDIKSDMSFMTFLATNYDDCYDLVSAATLQDVTALVEMLLRNGFQLDAWTYVDAEGISPIFSVLDWGEEYRTLFNLMVNSGANLDYESRDGSNLLSRAAMYGYTWALEILVNAGAKLNRKKRHTAIVDAAYSNQLETIQYLVHTLRAAPDLKTTEGTTALRVASLMNHIGICKFLLETCRDDIDVENRVDEQSILYDACVGNRTQIVELLLAHGADPNAAGGVLSGKWTPLQKASKAGSMDIVRALVTYGADISARSLPIVHGAGARGTTAVVEARKGGYMDVVTYLESEIEVQARETRLKSSKKKSKKAALKDSEEGFSDTEMARALADVQHTLSKVRGLKKGKKIRSQDDNLTDC</sequence>
<dbReference type="SUPFAM" id="SSF48403">
    <property type="entry name" value="Ankyrin repeat"/>
    <property type="match status" value="1"/>
</dbReference>
<dbReference type="Pfam" id="PF12796">
    <property type="entry name" value="Ank_2"/>
    <property type="match status" value="1"/>
</dbReference>
<evidence type="ECO:0000256" key="5">
    <source>
        <dbReference type="ARBA" id="ARBA00022777"/>
    </source>
</evidence>
<feature type="repeat" description="ANK" evidence="9">
    <location>
        <begin position="998"/>
        <end position="1030"/>
    </location>
</feature>
<dbReference type="EC" id="2.7.11.1" evidence="1"/>
<feature type="compositionally biased region" description="Low complexity" evidence="10">
    <location>
        <begin position="34"/>
        <end position="45"/>
    </location>
</feature>
<dbReference type="InterPro" id="IPR000719">
    <property type="entry name" value="Prot_kinase_dom"/>
</dbReference>
<dbReference type="EMBL" id="JBEFKJ010000008">
    <property type="protein sequence ID" value="KAL2044844.1"/>
    <property type="molecule type" value="Genomic_DNA"/>
</dbReference>
<dbReference type="InterPro" id="IPR036770">
    <property type="entry name" value="Ankyrin_rpt-contain_sf"/>
</dbReference>
<dbReference type="InterPro" id="IPR002110">
    <property type="entry name" value="Ankyrin_rpt"/>
</dbReference>
<dbReference type="InterPro" id="IPR050660">
    <property type="entry name" value="NEK_Ser/Thr_kinase"/>
</dbReference>
<dbReference type="SUPFAM" id="SSF56112">
    <property type="entry name" value="Protein kinase-like (PK-like)"/>
    <property type="match status" value="1"/>
</dbReference>
<dbReference type="PROSITE" id="PS00108">
    <property type="entry name" value="PROTEIN_KINASE_ST"/>
    <property type="match status" value="1"/>
</dbReference>
<comment type="caution">
    <text evidence="12">The sequence shown here is derived from an EMBL/GenBank/DDBJ whole genome shotgun (WGS) entry which is preliminary data.</text>
</comment>
<dbReference type="SMART" id="SM00220">
    <property type="entry name" value="S_TKc"/>
    <property type="match status" value="1"/>
</dbReference>
<dbReference type="PROSITE" id="PS50088">
    <property type="entry name" value="ANK_REPEAT"/>
    <property type="match status" value="3"/>
</dbReference>
<keyword evidence="9" id="KW-0040">ANK repeat</keyword>
<feature type="compositionally biased region" description="Low complexity" evidence="10">
    <location>
        <begin position="584"/>
        <end position="596"/>
    </location>
</feature>
<keyword evidence="5" id="KW-0418">Kinase</keyword>
<evidence type="ECO:0000256" key="3">
    <source>
        <dbReference type="ARBA" id="ARBA00022679"/>
    </source>
</evidence>
<dbReference type="Gene3D" id="3.30.200.20">
    <property type="entry name" value="Phosphorylase Kinase, domain 1"/>
    <property type="match status" value="1"/>
</dbReference>
<comment type="catalytic activity">
    <reaction evidence="7">
        <text>L-threonyl-[protein] + ATP = O-phospho-L-threonyl-[protein] + ADP + H(+)</text>
        <dbReference type="Rhea" id="RHEA:46608"/>
        <dbReference type="Rhea" id="RHEA-COMP:11060"/>
        <dbReference type="Rhea" id="RHEA-COMP:11605"/>
        <dbReference type="ChEBI" id="CHEBI:15378"/>
        <dbReference type="ChEBI" id="CHEBI:30013"/>
        <dbReference type="ChEBI" id="CHEBI:30616"/>
        <dbReference type="ChEBI" id="CHEBI:61977"/>
        <dbReference type="ChEBI" id="CHEBI:456216"/>
        <dbReference type="EC" id="2.7.11.1"/>
    </reaction>
</comment>
<gene>
    <name evidence="12" type="ORF">N7G274_002619</name>
</gene>
<dbReference type="InterPro" id="IPR011009">
    <property type="entry name" value="Kinase-like_dom_sf"/>
</dbReference>
<keyword evidence="3" id="KW-0808">Transferase</keyword>
<feature type="region of interest" description="Disordered" evidence="10">
    <location>
        <begin position="584"/>
        <end position="671"/>
    </location>
</feature>
<organism evidence="12 13">
    <name type="scientific">Stereocaulon virgatum</name>
    <dbReference type="NCBI Taxonomy" id="373712"/>
    <lineage>
        <taxon>Eukaryota</taxon>
        <taxon>Fungi</taxon>
        <taxon>Dikarya</taxon>
        <taxon>Ascomycota</taxon>
        <taxon>Pezizomycotina</taxon>
        <taxon>Lecanoromycetes</taxon>
        <taxon>OSLEUM clade</taxon>
        <taxon>Lecanoromycetidae</taxon>
        <taxon>Lecanorales</taxon>
        <taxon>Lecanorineae</taxon>
        <taxon>Stereocaulaceae</taxon>
        <taxon>Stereocaulon</taxon>
    </lineage>
</organism>
<dbReference type="CDD" id="cd00180">
    <property type="entry name" value="PKc"/>
    <property type="match status" value="1"/>
</dbReference>